<feature type="region of interest" description="Disordered" evidence="1">
    <location>
        <begin position="1"/>
        <end position="30"/>
    </location>
</feature>
<name>A0A2H1V1Q5_SPOFR</name>
<dbReference type="AlphaFoldDB" id="A0A2H1V1Q5"/>
<reference evidence="2" key="1">
    <citation type="submission" date="2016-07" db="EMBL/GenBank/DDBJ databases">
        <authorList>
            <person name="Bretaudeau A."/>
        </authorList>
    </citation>
    <scope>NUCLEOTIDE SEQUENCE</scope>
    <source>
        <strain evidence="2">Rice</strain>
        <tissue evidence="2">Whole body</tissue>
    </source>
</reference>
<evidence type="ECO:0000313" key="2">
    <source>
        <dbReference type="EMBL" id="SOQ34773.1"/>
    </source>
</evidence>
<protein>
    <submittedName>
        <fullName evidence="2">SFRICE_014721</fullName>
    </submittedName>
</protein>
<sequence>MGPSRADARSGAADNVTGYQGSGSKQEKEQGDFNFGVKLGAKQNRSRVVYKLLIERKPTLLLDATPDSVLSKKSFRYSKKFSVALCPTQESNPLARQPHLRPLNQRGTSLKLENSWTDLANVGLKKGLHIRESPKGPVEYQRKALSCTC</sequence>
<gene>
    <name evidence="2" type="ORF">SFRICE_014721</name>
</gene>
<proteinExistence type="predicted"/>
<dbReference type="EMBL" id="ODYU01000283">
    <property type="protein sequence ID" value="SOQ34773.1"/>
    <property type="molecule type" value="Genomic_DNA"/>
</dbReference>
<accession>A0A2H1V1Q5</accession>
<organism evidence="2">
    <name type="scientific">Spodoptera frugiperda</name>
    <name type="common">Fall armyworm</name>
    <dbReference type="NCBI Taxonomy" id="7108"/>
    <lineage>
        <taxon>Eukaryota</taxon>
        <taxon>Metazoa</taxon>
        <taxon>Ecdysozoa</taxon>
        <taxon>Arthropoda</taxon>
        <taxon>Hexapoda</taxon>
        <taxon>Insecta</taxon>
        <taxon>Pterygota</taxon>
        <taxon>Neoptera</taxon>
        <taxon>Endopterygota</taxon>
        <taxon>Lepidoptera</taxon>
        <taxon>Glossata</taxon>
        <taxon>Ditrysia</taxon>
        <taxon>Noctuoidea</taxon>
        <taxon>Noctuidae</taxon>
        <taxon>Amphipyrinae</taxon>
        <taxon>Spodoptera</taxon>
    </lineage>
</organism>
<evidence type="ECO:0000256" key="1">
    <source>
        <dbReference type="SAM" id="MobiDB-lite"/>
    </source>
</evidence>